<dbReference type="EMBL" id="CAJOBP010005736">
    <property type="protein sequence ID" value="CAF4476610.1"/>
    <property type="molecule type" value="Genomic_DNA"/>
</dbReference>
<name>A0A820U375_9BILA</name>
<accession>A0A820U375</accession>
<keyword evidence="2" id="KW-1185">Reference proteome</keyword>
<evidence type="ECO:0000313" key="1">
    <source>
        <dbReference type="EMBL" id="CAF4476610.1"/>
    </source>
</evidence>
<protein>
    <submittedName>
        <fullName evidence="1">Uncharacterized protein</fullName>
    </submittedName>
</protein>
<dbReference type="AlphaFoldDB" id="A0A820U375"/>
<feature type="non-terminal residue" evidence="1">
    <location>
        <position position="1"/>
    </location>
</feature>
<organism evidence="1 2">
    <name type="scientific">Rotaria socialis</name>
    <dbReference type="NCBI Taxonomy" id="392032"/>
    <lineage>
        <taxon>Eukaryota</taxon>
        <taxon>Metazoa</taxon>
        <taxon>Spiralia</taxon>
        <taxon>Gnathifera</taxon>
        <taxon>Rotifera</taxon>
        <taxon>Eurotatoria</taxon>
        <taxon>Bdelloidea</taxon>
        <taxon>Philodinida</taxon>
        <taxon>Philodinidae</taxon>
        <taxon>Rotaria</taxon>
    </lineage>
</organism>
<sequence length="155" mass="17405">AVCPLQPQISSNLTACTAVQVGQTFTFTLTVVQGCSGTTLVDFFTMPPLYMIKGSIVSVGSIEWTITETWIPTTTQLGSQALEKFHQPQLQRKLFYNINNMGYTFEIYEYADSNFGFCLPPRFNANLCFSGQVPVQQQLLQQPQQRRAIPLLQQV</sequence>
<reference evidence="1" key="1">
    <citation type="submission" date="2021-02" db="EMBL/GenBank/DDBJ databases">
        <authorList>
            <person name="Nowell W R."/>
        </authorList>
    </citation>
    <scope>NUCLEOTIDE SEQUENCE</scope>
</reference>
<gene>
    <name evidence="1" type="ORF">UJA718_LOCUS24606</name>
</gene>
<comment type="caution">
    <text evidence="1">The sequence shown here is derived from an EMBL/GenBank/DDBJ whole genome shotgun (WGS) entry which is preliminary data.</text>
</comment>
<proteinExistence type="predicted"/>
<dbReference type="Proteomes" id="UP000663873">
    <property type="component" value="Unassembled WGS sequence"/>
</dbReference>
<evidence type="ECO:0000313" key="2">
    <source>
        <dbReference type="Proteomes" id="UP000663873"/>
    </source>
</evidence>